<dbReference type="InterPro" id="IPR009078">
    <property type="entry name" value="Ferritin-like_SF"/>
</dbReference>
<comment type="cofactor">
    <cofactor evidence="1">
        <name>Fe cation</name>
        <dbReference type="ChEBI" id="CHEBI:24875"/>
    </cofactor>
</comment>
<sequence length="325" mass="37116">MGMLDQSAPPGNPDRYQWVGLQQKAAWHGFWTADKFSFDTDLIDLKRNMTPEEIQFALRSLAAVAQIEVKVKKFWAFLGMQIKDDVITGGAITMAGLEEIHNDAYKTLFRKAMLTAIMEKALEVPAIAGRVNYLTKHSVPVYALNPAKQTAYSVILFTIFVEYVSLFVPFANILRLNAERNVLKDTARQVKYTRNEETLHAMFGAGIIHEMRKEYPELFDAELEARVREEAMEAFKAECNLIDWMFEGYDSDPDHNADVMKNYVKERFNEGLEMIGYAPIFNVDSELSAKTFWMKVGVYATPKVDFFNDDPASYTQGDTNNDDDF</sequence>
<keyword evidence="2" id="KW-0812">Transmembrane</keyword>
<dbReference type="AlphaFoldDB" id="A0A844HRQ8"/>
<dbReference type="SUPFAM" id="SSF47240">
    <property type="entry name" value="Ferritin-like"/>
    <property type="match status" value="1"/>
</dbReference>
<dbReference type="GO" id="GO:0009263">
    <property type="term" value="P:deoxyribonucleotide biosynthetic process"/>
    <property type="evidence" value="ECO:0007669"/>
    <property type="project" value="InterPro"/>
</dbReference>
<organism evidence="3 4">
    <name type="scientific">Paracoccus litorisediminis</name>
    <dbReference type="NCBI Taxonomy" id="2006130"/>
    <lineage>
        <taxon>Bacteria</taxon>
        <taxon>Pseudomonadati</taxon>
        <taxon>Pseudomonadota</taxon>
        <taxon>Alphaproteobacteria</taxon>
        <taxon>Rhodobacterales</taxon>
        <taxon>Paracoccaceae</taxon>
        <taxon>Paracoccus</taxon>
    </lineage>
</organism>
<dbReference type="InterPro" id="IPR000358">
    <property type="entry name" value="RNR_small_fam"/>
</dbReference>
<evidence type="ECO:0000313" key="3">
    <source>
        <dbReference type="EMBL" id="MTH61114.1"/>
    </source>
</evidence>
<evidence type="ECO:0000256" key="1">
    <source>
        <dbReference type="ARBA" id="ARBA00001962"/>
    </source>
</evidence>
<comment type="caution">
    <text evidence="3">The sequence shown here is derived from an EMBL/GenBank/DDBJ whole genome shotgun (WGS) entry which is preliminary data.</text>
</comment>
<dbReference type="GO" id="GO:0016491">
    <property type="term" value="F:oxidoreductase activity"/>
    <property type="evidence" value="ECO:0007669"/>
    <property type="project" value="InterPro"/>
</dbReference>
<proteinExistence type="predicted"/>
<dbReference type="Pfam" id="PF00268">
    <property type="entry name" value="Ribonuc_red_sm"/>
    <property type="match status" value="1"/>
</dbReference>
<evidence type="ECO:0000313" key="4">
    <source>
        <dbReference type="Proteomes" id="UP000449846"/>
    </source>
</evidence>
<evidence type="ECO:0000256" key="2">
    <source>
        <dbReference type="SAM" id="Phobius"/>
    </source>
</evidence>
<gene>
    <name evidence="3" type="ORF">GL300_18045</name>
</gene>
<name>A0A844HRQ8_9RHOB</name>
<dbReference type="OrthoDB" id="9762933at2"/>
<keyword evidence="2" id="KW-1133">Transmembrane helix</keyword>
<dbReference type="Proteomes" id="UP000449846">
    <property type="component" value="Unassembled WGS sequence"/>
</dbReference>
<protein>
    <submittedName>
        <fullName evidence="3">Uncharacterized protein</fullName>
    </submittedName>
</protein>
<keyword evidence="2" id="KW-0472">Membrane</keyword>
<accession>A0A844HRQ8</accession>
<keyword evidence="4" id="KW-1185">Reference proteome</keyword>
<dbReference type="InterPro" id="IPR012348">
    <property type="entry name" value="RNR-like"/>
</dbReference>
<feature type="transmembrane region" description="Helical" evidence="2">
    <location>
        <begin position="151"/>
        <end position="174"/>
    </location>
</feature>
<dbReference type="EMBL" id="WMIG01000013">
    <property type="protein sequence ID" value="MTH61114.1"/>
    <property type="molecule type" value="Genomic_DNA"/>
</dbReference>
<reference evidence="3 4" key="1">
    <citation type="submission" date="2019-11" db="EMBL/GenBank/DDBJ databases">
        <authorList>
            <person name="Dong K."/>
        </authorList>
    </citation>
    <scope>NUCLEOTIDE SEQUENCE [LARGE SCALE GENOMIC DNA]</scope>
    <source>
        <strain evidence="3 4">NBRC 112902</strain>
    </source>
</reference>
<dbReference type="Gene3D" id="1.10.620.20">
    <property type="entry name" value="Ribonucleotide Reductase, subunit A"/>
    <property type="match status" value="1"/>
</dbReference>